<accession>A0A2M8PEP7</accession>
<dbReference type="Proteomes" id="UP000229681">
    <property type="component" value="Unassembled WGS sequence"/>
</dbReference>
<reference evidence="2 3" key="1">
    <citation type="submission" date="2017-11" db="EMBL/GenBank/DDBJ databases">
        <title>Evolution of Phototrophy in the Chloroflexi Phylum Driven by Horizontal Gene Transfer.</title>
        <authorList>
            <person name="Ward L.M."/>
            <person name="Hemp J."/>
            <person name="Shih P.M."/>
            <person name="Mcglynn S.E."/>
            <person name="Fischer W."/>
        </authorList>
    </citation>
    <scope>NUCLEOTIDE SEQUENCE [LARGE SCALE GENOMIC DNA]</scope>
    <source>
        <strain evidence="2">JP3_13</strain>
    </source>
</reference>
<sequence length="122" mass="13148">MIIARLSKATAALMILAMLAVSACDLLPCLPQALLAPTPTDAPPDVPLQAWTIYNGYLWSQPDVTLALLNGVAPPDTELMIIFGPTEGYIESGVLGEFYLVRAVGAPLSGWIRAREITLQRR</sequence>
<keyword evidence="1" id="KW-0732">Signal</keyword>
<protein>
    <recommendedName>
        <fullName evidence="4">SH3 domain-containing protein</fullName>
    </recommendedName>
</protein>
<dbReference type="AlphaFoldDB" id="A0A2M8PEP7"/>
<organism evidence="2 3">
    <name type="scientific">Candidatus Thermofonsia Clade 1 bacterium</name>
    <dbReference type="NCBI Taxonomy" id="2364210"/>
    <lineage>
        <taxon>Bacteria</taxon>
        <taxon>Bacillati</taxon>
        <taxon>Chloroflexota</taxon>
        <taxon>Candidatus Thermofontia</taxon>
        <taxon>Candidatus Thermofonsia Clade 1</taxon>
    </lineage>
</organism>
<evidence type="ECO:0000256" key="1">
    <source>
        <dbReference type="SAM" id="SignalP"/>
    </source>
</evidence>
<proteinExistence type="predicted"/>
<dbReference type="EMBL" id="PGTM01000090">
    <property type="protein sequence ID" value="PJF35981.1"/>
    <property type="molecule type" value="Genomic_DNA"/>
</dbReference>
<comment type="caution">
    <text evidence="2">The sequence shown here is derived from an EMBL/GenBank/DDBJ whole genome shotgun (WGS) entry which is preliminary data.</text>
</comment>
<name>A0A2M8PEP7_9CHLR</name>
<feature type="chain" id="PRO_5014831702" description="SH3 domain-containing protein" evidence="1">
    <location>
        <begin position="24"/>
        <end position="122"/>
    </location>
</feature>
<dbReference type="PROSITE" id="PS51257">
    <property type="entry name" value="PROKAR_LIPOPROTEIN"/>
    <property type="match status" value="1"/>
</dbReference>
<feature type="signal peptide" evidence="1">
    <location>
        <begin position="1"/>
        <end position="23"/>
    </location>
</feature>
<evidence type="ECO:0000313" key="2">
    <source>
        <dbReference type="EMBL" id="PJF35981.1"/>
    </source>
</evidence>
<evidence type="ECO:0000313" key="3">
    <source>
        <dbReference type="Proteomes" id="UP000229681"/>
    </source>
</evidence>
<gene>
    <name evidence="2" type="ORF">CUN49_07765</name>
</gene>
<evidence type="ECO:0008006" key="4">
    <source>
        <dbReference type="Google" id="ProtNLM"/>
    </source>
</evidence>